<feature type="signal peptide" evidence="1">
    <location>
        <begin position="1"/>
        <end position="25"/>
    </location>
</feature>
<evidence type="ECO:0000256" key="1">
    <source>
        <dbReference type="SAM" id="SignalP"/>
    </source>
</evidence>
<name>A0AA39NNE9_9AGAR</name>
<gene>
    <name evidence="2" type="ORF">IW261DRAFT_1517954</name>
</gene>
<dbReference type="AlphaFoldDB" id="A0AA39NNE9"/>
<comment type="caution">
    <text evidence="2">The sequence shown here is derived from an EMBL/GenBank/DDBJ whole genome shotgun (WGS) entry which is preliminary data.</text>
</comment>
<proteinExistence type="predicted"/>
<evidence type="ECO:0008006" key="4">
    <source>
        <dbReference type="Google" id="ProtNLM"/>
    </source>
</evidence>
<evidence type="ECO:0000313" key="2">
    <source>
        <dbReference type="EMBL" id="KAK0468694.1"/>
    </source>
</evidence>
<reference evidence="2" key="1">
    <citation type="submission" date="2023-06" db="EMBL/GenBank/DDBJ databases">
        <authorList>
            <consortium name="Lawrence Berkeley National Laboratory"/>
            <person name="Ahrendt S."/>
            <person name="Sahu N."/>
            <person name="Indic B."/>
            <person name="Wong-Bajracharya J."/>
            <person name="Merenyi Z."/>
            <person name="Ke H.-M."/>
            <person name="Monk M."/>
            <person name="Kocsube S."/>
            <person name="Drula E."/>
            <person name="Lipzen A."/>
            <person name="Balint B."/>
            <person name="Henrissat B."/>
            <person name="Andreopoulos B."/>
            <person name="Martin F.M."/>
            <person name="Harder C.B."/>
            <person name="Rigling D."/>
            <person name="Ford K.L."/>
            <person name="Foster G.D."/>
            <person name="Pangilinan J."/>
            <person name="Papanicolaou A."/>
            <person name="Barry K."/>
            <person name="LaButti K."/>
            <person name="Viragh M."/>
            <person name="Koriabine M."/>
            <person name="Yan M."/>
            <person name="Riley R."/>
            <person name="Champramary S."/>
            <person name="Plett K.L."/>
            <person name="Tsai I.J."/>
            <person name="Slot J."/>
            <person name="Sipos G."/>
            <person name="Plett J."/>
            <person name="Nagy L.G."/>
            <person name="Grigoriev I.V."/>
        </authorList>
    </citation>
    <scope>NUCLEOTIDE SEQUENCE</scope>
    <source>
        <strain evidence="2">ICMP 16352</strain>
    </source>
</reference>
<sequence>MPRHHLRYRFTPFLLLLWAPVLLSSSPLCFRAFPSLCRVLTAAAIFDGSRIMALFRDSADIPVLREVWNLLSRHFTVTPPVINESIYPDTELQFSRI</sequence>
<evidence type="ECO:0000313" key="3">
    <source>
        <dbReference type="Proteomes" id="UP001175227"/>
    </source>
</evidence>
<keyword evidence="1" id="KW-0732">Signal</keyword>
<organism evidence="2 3">
    <name type="scientific">Armillaria novae-zelandiae</name>
    <dbReference type="NCBI Taxonomy" id="153914"/>
    <lineage>
        <taxon>Eukaryota</taxon>
        <taxon>Fungi</taxon>
        <taxon>Dikarya</taxon>
        <taxon>Basidiomycota</taxon>
        <taxon>Agaricomycotina</taxon>
        <taxon>Agaricomycetes</taxon>
        <taxon>Agaricomycetidae</taxon>
        <taxon>Agaricales</taxon>
        <taxon>Marasmiineae</taxon>
        <taxon>Physalacriaceae</taxon>
        <taxon>Armillaria</taxon>
    </lineage>
</organism>
<feature type="chain" id="PRO_5041228641" description="Secreted protein" evidence="1">
    <location>
        <begin position="26"/>
        <end position="97"/>
    </location>
</feature>
<dbReference type="EMBL" id="JAUEPR010000068">
    <property type="protein sequence ID" value="KAK0468694.1"/>
    <property type="molecule type" value="Genomic_DNA"/>
</dbReference>
<dbReference type="Proteomes" id="UP001175227">
    <property type="component" value="Unassembled WGS sequence"/>
</dbReference>
<protein>
    <recommendedName>
        <fullName evidence="4">Secreted protein</fullName>
    </recommendedName>
</protein>
<keyword evidence="3" id="KW-1185">Reference proteome</keyword>
<accession>A0AA39NNE9</accession>